<dbReference type="EMBL" id="RBVV01000028">
    <property type="protein sequence ID" value="RNJ58324.1"/>
    <property type="molecule type" value="Genomic_DNA"/>
</dbReference>
<dbReference type="AlphaFoldDB" id="A0A3M9YD56"/>
<protein>
    <submittedName>
        <fullName evidence="1">Uncharacterized protein</fullName>
    </submittedName>
</protein>
<sequence>MSAGCCTSAFSGLAFGGYWYNLRLDRCFSTFGIPLFFDTPAVPTRHIPPPPRSDLVTGHLARSAMFPAHVDGLPLGLTGLRGLRGLAVVLLLGVDSALAAARIMPRDFNPDTDVDLGVLDDLDAFFTTLGTNASDWLDVSPPRTMEVVDVAAAEAWNRAVKAGEMDISPRPREGEALAVEQTRALAARDEGNGTCENKSI</sequence>
<organism evidence="1 2">
    <name type="scientific">Verticillium nonalfalfae</name>
    <dbReference type="NCBI Taxonomy" id="1051616"/>
    <lineage>
        <taxon>Eukaryota</taxon>
        <taxon>Fungi</taxon>
        <taxon>Dikarya</taxon>
        <taxon>Ascomycota</taxon>
        <taxon>Pezizomycotina</taxon>
        <taxon>Sordariomycetes</taxon>
        <taxon>Hypocreomycetidae</taxon>
        <taxon>Glomerellales</taxon>
        <taxon>Plectosphaerellaceae</taxon>
        <taxon>Verticillium</taxon>
    </lineage>
</organism>
<comment type="caution">
    <text evidence="1">The sequence shown here is derived from an EMBL/GenBank/DDBJ whole genome shotgun (WGS) entry which is preliminary data.</text>
</comment>
<gene>
    <name evidence="1" type="ORF">D7B24_004776</name>
</gene>
<evidence type="ECO:0000313" key="2">
    <source>
        <dbReference type="Proteomes" id="UP000267145"/>
    </source>
</evidence>
<proteinExistence type="predicted"/>
<reference evidence="1 2" key="1">
    <citation type="submission" date="2018-10" db="EMBL/GenBank/DDBJ databases">
        <title>Genome sequence of Verticillium nonalfalfae VnAa140.</title>
        <authorList>
            <person name="Stajich J.E."/>
            <person name="Kasson M.T."/>
        </authorList>
    </citation>
    <scope>NUCLEOTIDE SEQUENCE [LARGE SCALE GENOMIC DNA]</scope>
    <source>
        <strain evidence="1 2">VnAa140</strain>
    </source>
</reference>
<dbReference type="Proteomes" id="UP000267145">
    <property type="component" value="Unassembled WGS sequence"/>
</dbReference>
<dbReference type="RefSeq" id="XP_028496482.1">
    <property type="nucleotide sequence ID" value="XM_028638941.1"/>
</dbReference>
<evidence type="ECO:0000313" key="1">
    <source>
        <dbReference type="EMBL" id="RNJ58324.1"/>
    </source>
</evidence>
<keyword evidence="2" id="KW-1185">Reference proteome</keyword>
<name>A0A3M9YD56_9PEZI</name>
<accession>A0A3M9YD56</accession>
<dbReference type="GeneID" id="39608465"/>